<accession>A7IWQ9</accession>
<reference evidence="1 2" key="1">
    <citation type="journal article" date="2007" name="Virology">
        <title>Sequence and annotation of the 369-kb NY-2A and the 345-kb AR158 viruses that infect Chlorella NC64A.</title>
        <authorList>
            <person name="Fitzgerald L.A."/>
            <person name="Graves M.V."/>
            <person name="Li X."/>
            <person name="Feldblyum T."/>
            <person name="Nierman W.C."/>
            <person name="Van Etten J.L."/>
        </authorList>
    </citation>
    <scope>NUCLEOTIDE SEQUENCE [LARGE SCALE GENOMIC DNA]</scope>
    <source>
        <strain evidence="1 2">NY-2A</strain>
    </source>
</reference>
<protein>
    <submittedName>
        <fullName evidence="1">Uncharacterized protein b384L</fullName>
    </submittedName>
</protein>
<evidence type="ECO:0000313" key="2">
    <source>
        <dbReference type="Proteomes" id="UP000202419"/>
    </source>
</evidence>
<sequence>MRIERSSAATSEISSATLTSLFPSSVIFRCCAISPVCKSNTAFVPNPLIGYNDGATKFTLLYDILNTAPFMCSAKSMIAIDLSTGTFIENVLHVYTEFPLLKILGVNTSVFLNVLFGRSIVGPEDVTIFITLIVEPDWMFNISFI</sequence>
<proteinExistence type="predicted"/>
<dbReference type="EMBL" id="DQ491002">
    <property type="protein sequence ID" value="ABT14783.1"/>
    <property type="molecule type" value="Genomic_DNA"/>
</dbReference>
<dbReference type="KEGG" id="vg:5659318"/>
<organism evidence="1 2">
    <name type="scientific">Paramecium bursaria Chlorella virus NY2A</name>
    <name type="common">PBCV-NY2A</name>
    <dbReference type="NCBI Taxonomy" id="46021"/>
    <lineage>
        <taxon>Viruses</taxon>
        <taxon>Varidnaviria</taxon>
        <taxon>Bamfordvirae</taxon>
        <taxon>Nucleocytoviricota</taxon>
        <taxon>Megaviricetes</taxon>
        <taxon>Algavirales</taxon>
        <taxon>Phycodnaviridae</taxon>
        <taxon>Chlorovirus</taxon>
        <taxon>Chlorovirus americanus</taxon>
    </lineage>
</organism>
<organismHost>
    <name type="scientific">Chlorella</name>
    <dbReference type="NCBI Taxonomy" id="3071"/>
</organismHost>
<keyword evidence="2" id="KW-1185">Reference proteome</keyword>
<gene>
    <name evidence="1" type="primary">b384L</name>
    <name evidence="1" type="ORF">NY2A_b384L</name>
</gene>
<dbReference type="Proteomes" id="UP000202419">
    <property type="component" value="Segment"/>
</dbReference>
<evidence type="ECO:0000313" key="1">
    <source>
        <dbReference type="EMBL" id="ABT14783.1"/>
    </source>
</evidence>
<name>A7IWQ9_PBCVN</name>
<dbReference type="RefSeq" id="YP_001497580.1">
    <property type="nucleotide sequence ID" value="NC_009898.1"/>
</dbReference>
<dbReference type="GeneID" id="5659318"/>